<dbReference type="EMBL" id="FOIB01000001">
    <property type="protein sequence ID" value="SES91157.1"/>
    <property type="molecule type" value="Genomic_DNA"/>
</dbReference>
<protein>
    <submittedName>
        <fullName evidence="1">Uncharacterized protein</fullName>
    </submittedName>
</protein>
<dbReference type="Proteomes" id="UP000321514">
    <property type="component" value="Unassembled WGS sequence"/>
</dbReference>
<dbReference type="Proteomes" id="UP000183760">
    <property type="component" value="Unassembled WGS sequence"/>
</dbReference>
<proteinExistence type="predicted"/>
<dbReference type="RefSeq" id="WP_170300435.1">
    <property type="nucleotide sequence ID" value="NZ_BJXR01000025.1"/>
</dbReference>
<reference evidence="2 3" key="1">
    <citation type="submission" date="2016-10" db="EMBL/GenBank/DDBJ databases">
        <authorList>
            <person name="Varghese N."/>
            <person name="Submissions S."/>
        </authorList>
    </citation>
    <scope>NUCLEOTIDE SEQUENCE [LARGE SCALE GENOMIC DNA]</scope>
    <source>
        <strain evidence="2 3">DSM 16525</strain>
    </source>
</reference>
<evidence type="ECO:0000313" key="4">
    <source>
        <dbReference type="Proteomes" id="UP000321514"/>
    </source>
</evidence>
<dbReference type="AlphaFoldDB" id="A0A511SZT5"/>
<name>A0A511SZT5_MYXFU</name>
<sequence>MTTETPAWTRDNDGWLVRVKVAGRIQEVRCTTEGQARYMAGVLALNPPPPSKLRH</sequence>
<gene>
    <name evidence="1" type="ORF">MFU01_24680</name>
    <name evidence="2" type="ORF">SAMN05443572_101550</name>
</gene>
<comment type="caution">
    <text evidence="1">The sequence shown here is derived from an EMBL/GenBank/DDBJ whole genome shotgun (WGS) entry which is preliminary data.</text>
</comment>
<accession>A0A511SZT5</accession>
<evidence type="ECO:0000313" key="1">
    <source>
        <dbReference type="EMBL" id="GEN07431.1"/>
    </source>
</evidence>
<dbReference type="EMBL" id="BJXR01000025">
    <property type="protein sequence ID" value="GEN07431.1"/>
    <property type="molecule type" value="Genomic_DNA"/>
</dbReference>
<evidence type="ECO:0000313" key="3">
    <source>
        <dbReference type="Proteomes" id="UP000183760"/>
    </source>
</evidence>
<evidence type="ECO:0000313" key="2">
    <source>
        <dbReference type="EMBL" id="SES91157.1"/>
    </source>
</evidence>
<keyword evidence="3" id="KW-1185">Reference proteome</keyword>
<organism evidence="1 4">
    <name type="scientific">Myxococcus fulvus</name>
    <dbReference type="NCBI Taxonomy" id="33"/>
    <lineage>
        <taxon>Bacteria</taxon>
        <taxon>Pseudomonadati</taxon>
        <taxon>Myxococcota</taxon>
        <taxon>Myxococcia</taxon>
        <taxon>Myxococcales</taxon>
        <taxon>Cystobacterineae</taxon>
        <taxon>Myxococcaceae</taxon>
        <taxon>Myxococcus</taxon>
    </lineage>
</organism>
<reference evidence="1 4" key="2">
    <citation type="submission" date="2019-07" db="EMBL/GenBank/DDBJ databases">
        <title>Whole genome shotgun sequence of Myxococcus fulvus NBRC 100333.</title>
        <authorList>
            <person name="Hosoyama A."/>
            <person name="Uohara A."/>
            <person name="Ohji S."/>
            <person name="Ichikawa N."/>
        </authorList>
    </citation>
    <scope>NUCLEOTIDE SEQUENCE [LARGE SCALE GENOMIC DNA]</scope>
    <source>
        <strain evidence="1 4">NBRC 100333</strain>
    </source>
</reference>